<evidence type="ECO:0000256" key="1">
    <source>
        <dbReference type="SAM" id="MobiDB-lite"/>
    </source>
</evidence>
<feature type="compositionally biased region" description="Basic and acidic residues" evidence="1">
    <location>
        <begin position="107"/>
        <end position="138"/>
    </location>
</feature>
<accession>I3D346</accession>
<feature type="non-terminal residue" evidence="2">
    <location>
        <position position="1"/>
    </location>
</feature>
<reference evidence="2 3" key="1">
    <citation type="journal article" date="2012" name="J. Bacteriol.">
        <title>Genome sequence of "Candidatus Nitrosopumilus salaria" BD31, an ammonia-oxidizing archaeon from the San Francisco Bay estuary.</title>
        <authorList>
            <person name="Mosier A.C."/>
            <person name="Allen E.E."/>
            <person name="Kim M."/>
            <person name="Ferriera S."/>
            <person name="Francis C.A."/>
        </authorList>
    </citation>
    <scope>NUCLEOTIDE SEQUENCE [LARGE SCALE GENOMIC DNA]</scope>
    <source>
        <strain evidence="2 3">BD31</strain>
    </source>
</reference>
<dbReference type="AlphaFoldDB" id="I3D346"/>
<feature type="compositionally biased region" description="Basic and acidic residues" evidence="1">
    <location>
        <begin position="213"/>
        <end position="241"/>
    </location>
</feature>
<organism evidence="2 3">
    <name type="scientific">Candidatus Nitrosopumilus salarius BD31</name>
    <dbReference type="NCBI Taxonomy" id="859350"/>
    <lineage>
        <taxon>Archaea</taxon>
        <taxon>Nitrososphaerota</taxon>
        <taxon>Nitrososphaeria</taxon>
        <taxon>Nitrosopumilales</taxon>
        <taxon>Nitrosopumilaceae</taxon>
        <taxon>Nitrosopumilus</taxon>
    </lineage>
</organism>
<protein>
    <submittedName>
        <fullName evidence="2">Uncharacterized protein</fullName>
    </submittedName>
</protein>
<name>I3D346_9ARCH</name>
<dbReference type="EMBL" id="AEXL02000086">
    <property type="protein sequence ID" value="EIJ66139.1"/>
    <property type="molecule type" value="Genomic_DNA"/>
</dbReference>
<evidence type="ECO:0000313" key="3">
    <source>
        <dbReference type="Proteomes" id="UP000003423"/>
    </source>
</evidence>
<keyword evidence="3" id="KW-1185">Reference proteome</keyword>
<dbReference type="RefSeq" id="WP_008298902.1">
    <property type="nucleotide sequence ID" value="NZ_AEXL02000086.1"/>
</dbReference>
<proteinExistence type="predicted"/>
<gene>
    <name evidence="2" type="ORF">BD31_I2170</name>
</gene>
<feature type="compositionally biased region" description="Acidic residues" evidence="1">
    <location>
        <begin position="194"/>
        <end position="208"/>
    </location>
</feature>
<comment type="caution">
    <text evidence="2">The sequence shown here is derived from an EMBL/GenBank/DDBJ whole genome shotgun (WGS) entry which is preliminary data.</text>
</comment>
<sequence length="241" mass="27154">LANGDIPDAQAKLAIANDLLEELFAQMNNLASDPENNDDRIDAFAEKTITEIKSLLENGNKIGLTQNTINELQATLAILESGDAELILAATSEDTNLAKELKEVNKVEETQQKTENKAEEKAVRDENKADEKELRESNPEAAQQLKVDNKEVEKEQKAENKAEEKVLREENKEAEKALRDYLKLISINSYFSYDDDWEEEPTESDYNDVTDTPTDKDLKKQLKAEAKAQKDAEKALKKAQK</sequence>
<evidence type="ECO:0000313" key="2">
    <source>
        <dbReference type="EMBL" id="EIJ66139.1"/>
    </source>
</evidence>
<feature type="non-terminal residue" evidence="2">
    <location>
        <position position="241"/>
    </location>
</feature>
<feature type="compositionally biased region" description="Basic and acidic residues" evidence="1">
    <location>
        <begin position="147"/>
        <end position="170"/>
    </location>
</feature>
<feature type="region of interest" description="Disordered" evidence="1">
    <location>
        <begin position="107"/>
        <end position="170"/>
    </location>
</feature>
<dbReference type="Proteomes" id="UP000003423">
    <property type="component" value="Unassembled WGS sequence"/>
</dbReference>
<feature type="region of interest" description="Disordered" evidence="1">
    <location>
        <begin position="194"/>
        <end position="241"/>
    </location>
</feature>